<keyword evidence="6" id="KW-0106">Calcium</keyword>
<feature type="signal peptide" evidence="9">
    <location>
        <begin position="1"/>
        <end position="38"/>
    </location>
</feature>
<evidence type="ECO:0000256" key="9">
    <source>
        <dbReference type="SAM" id="SignalP"/>
    </source>
</evidence>
<dbReference type="SUPFAM" id="SSF51126">
    <property type="entry name" value="Pectin lyase-like"/>
    <property type="match status" value="1"/>
</dbReference>
<dbReference type="Gene3D" id="2.160.20.10">
    <property type="entry name" value="Single-stranded right-handed beta-helix, Pectin lyase-like"/>
    <property type="match status" value="1"/>
</dbReference>
<proteinExistence type="inferred from homology"/>
<keyword evidence="7" id="KW-0456">Lyase</keyword>
<dbReference type="Proteomes" id="UP000722125">
    <property type="component" value="Unassembled WGS sequence"/>
</dbReference>
<organism evidence="10 11">
    <name type="scientific">Cellulomonas fulva</name>
    <dbReference type="NCBI Taxonomy" id="2835530"/>
    <lineage>
        <taxon>Bacteria</taxon>
        <taxon>Bacillati</taxon>
        <taxon>Actinomycetota</taxon>
        <taxon>Actinomycetes</taxon>
        <taxon>Micrococcales</taxon>
        <taxon>Cellulomonadaceae</taxon>
        <taxon>Cellulomonas</taxon>
    </lineage>
</organism>
<gene>
    <name evidence="10" type="ORF">KIN34_14540</name>
</gene>
<evidence type="ECO:0000313" key="11">
    <source>
        <dbReference type="Proteomes" id="UP000722125"/>
    </source>
</evidence>
<sequence>MRTLSRPLAGPRATSRTLAGTALAGLLVVLATAGAAAAAGPTPTTEPALEPAAVSTEFAIGAANIAKPGNGGRTMWVSTQGSDKHTYRTEWGGTKTVSRHLCLHRRDTDRATCPPADAKHPLHTIQAAILSALPGDVIVVRGGTYTEAVGWNATSGTAKKRIVLQSEPGARVVLRGTLMMKKVSYWTVRGFHFLHDAGVQGNGQAIVHMQGGTGWVLTNNEIAGSPGVSNLMVTPGERTGSTAARKAAGPHSYAIVRNCIRDNRGRHDHGMDHNIYLMAGVYSSGGRIERNLLAGAPNGAQIKVSASTWDTWADSPRNVRVRYNTMINGAAGVTVGVAARNILIERNIVANQVNGSRYDAAIKTWELERHDLTTVKSNYLAGYAQLYHQEPGEYLVKSGNVSAGRLSYVGSITGCTAKAANAHVRETYGQRADL</sequence>
<evidence type="ECO:0000256" key="2">
    <source>
        <dbReference type="ARBA" id="ARBA00004613"/>
    </source>
</evidence>
<keyword evidence="4" id="KW-0479">Metal-binding</keyword>
<keyword evidence="5 9" id="KW-0732">Signal</keyword>
<comment type="cofactor">
    <cofactor evidence="1">
        <name>Ca(2+)</name>
        <dbReference type="ChEBI" id="CHEBI:29108"/>
    </cofactor>
</comment>
<keyword evidence="11" id="KW-1185">Reference proteome</keyword>
<evidence type="ECO:0000256" key="4">
    <source>
        <dbReference type="ARBA" id="ARBA00022723"/>
    </source>
</evidence>
<dbReference type="PANTHER" id="PTHR40088:SF1">
    <property type="entry name" value="PECTATE LYASE PEL9"/>
    <property type="match status" value="1"/>
</dbReference>
<reference evidence="10 11" key="1">
    <citation type="submission" date="2021-05" db="EMBL/GenBank/DDBJ databases">
        <title>Description of Cellulomonas sp. DKR-3 sp. nov.</title>
        <authorList>
            <person name="Dahal R.H."/>
            <person name="Chaudhary D.K."/>
        </authorList>
    </citation>
    <scope>NUCLEOTIDE SEQUENCE [LARGE SCALE GENOMIC DNA]</scope>
    <source>
        <strain evidence="10 11">DKR-3</strain>
    </source>
</reference>
<evidence type="ECO:0000256" key="5">
    <source>
        <dbReference type="ARBA" id="ARBA00022729"/>
    </source>
</evidence>
<dbReference type="EMBL" id="JAHBOH010000002">
    <property type="protein sequence ID" value="MBT0995501.1"/>
    <property type="molecule type" value="Genomic_DNA"/>
</dbReference>
<evidence type="ECO:0000256" key="8">
    <source>
        <dbReference type="ARBA" id="ARBA00038263"/>
    </source>
</evidence>
<keyword evidence="3" id="KW-0964">Secreted</keyword>
<evidence type="ECO:0000256" key="1">
    <source>
        <dbReference type="ARBA" id="ARBA00001913"/>
    </source>
</evidence>
<dbReference type="RefSeq" id="WP_214352498.1">
    <property type="nucleotide sequence ID" value="NZ_JAHBOH010000002.1"/>
</dbReference>
<evidence type="ECO:0000256" key="6">
    <source>
        <dbReference type="ARBA" id="ARBA00022837"/>
    </source>
</evidence>
<evidence type="ECO:0008006" key="12">
    <source>
        <dbReference type="Google" id="ProtNLM"/>
    </source>
</evidence>
<name>A0ABS5U2F9_9CELL</name>
<evidence type="ECO:0000256" key="7">
    <source>
        <dbReference type="ARBA" id="ARBA00023239"/>
    </source>
</evidence>
<comment type="caution">
    <text evidence="10">The sequence shown here is derived from an EMBL/GenBank/DDBJ whole genome shotgun (WGS) entry which is preliminary data.</text>
</comment>
<accession>A0ABS5U2F9</accession>
<dbReference type="InterPro" id="IPR012334">
    <property type="entry name" value="Pectin_lyas_fold"/>
</dbReference>
<comment type="subcellular location">
    <subcellularLocation>
        <location evidence="2">Secreted</location>
    </subcellularLocation>
</comment>
<evidence type="ECO:0000313" key="10">
    <source>
        <dbReference type="EMBL" id="MBT0995501.1"/>
    </source>
</evidence>
<dbReference type="InterPro" id="IPR011050">
    <property type="entry name" value="Pectin_lyase_fold/virulence"/>
</dbReference>
<dbReference type="InterPro" id="IPR052052">
    <property type="entry name" value="Polysaccharide_Lyase_9"/>
</dbReference>
<comment type="similarity">
    <text evidence="8">Belongs to the polysaccharide lyase 9 family.</text>
</comment>
<protein>
    <recommendedName>
        <fullName evidence="12">DUF1565 domain-containing protein</fullName>
    </recommendedName>
</protein>
<feature type="chain" id="PRO_5045364291" description="DUF1565 domain-containing protein" evidence="9">
    <location>
        <begin position="39"/>
        <end position="434"/>
    </location>
</feature>
<evidence type="ECO:0000256" key="3">
    <source>
        <dbReference type="ARBA" id="ARBA00022525"/>
    </source>
</evidence>
<dbReference type="PANTHER" id="PTHR40088">
    <property type="entry name" value="PECTATE LYASE (EUROFUNG)"/>
    <property type="match status" value="1"/>
</dbReference>